<dbReference type="AlphaFoldDB" id="A0A2P2QGU7"/>
<protein>
    <submittedName>
        <fullName evidence="2">Uncharacterized protein</fullName>
    </submittedName>
</protein>
<evidence type="ECO:0000313" key="2">
    <source>
        <dbReference type="EMBL" id="MBX66218.1"/>
    </source>
</evidence>
<evidence type="ECO:0000256" key="1">
    <source>
        <dbReference type="SAM" id="Phobius"/>
    </source>
</evidence>
<sequence length="76" mass="8514">MPTLSPCLVESDFSADAPPASELCFLAEASSVSRDVSHYILVSCLLIIYTFYVLMYQISLIFLSFFPLLCFLFSCI</sequence>
<organism evidence="2">
    <name type="scientific">Rhizophora mucronata</name>
    <name type="common">Asiatic mangrove</name>
    <dbReference type="NCBI Taxonomy" id="61149"/>
    <lineage>
        <taxon>Eukaryota</taxon>
        <taxon>Viridiplantae</taxon>
        <taxon>Streptophyta</taxon>
        <taxon>Embryophyta</taxon>
        <taxon>Tracheophyta</taxon>
        <taxon>Spermatophyta</taxon>
        <taxon>Magnoliopsida</taxon>
        <taxon>eudicotyledons</taxon>
        <taxon>Gunneridae</taxon>
        <taxon>Pentapetalae</taxon>
        <taxon>rosids</taxon>
        <taxon>fabids</taxon>
        <taxon>Malpighiales</taxon>
        <taxon>Rhizophoraceae</taxon>
        <taxon>Rhizophora</taxon>
    </lineage>
</organism>
<keyword evidence="1" id="KW-0472">Membrane</keyword>
<name>A0A2P2QGU7_RHIMU</name>
<proteinExistence type="predicted"/>
<keyword evidence="1" id="KW-0812">Transmembrane</keyword>
<accession>A0A2P2QGU7</accession>
<dbReference type="EMBL" id="GGEC01085734">
    <property type="protein sequence ID" value="MBX66218.1"/>
    <property type="molecule type" value="Transcribed_RNA"/>
</dbReference>
<reference evidence="2" key="1">
    <citation type="submission" date="2018-02" db="EMBL/GenBank/DDBJ databases">
        <title>Rhizophora mucronata_Transcriptome.</title>
        <authorList>
            <person name="Meera S.P."/>
            <person name="Sreeshan A."/>
            <person name="Augustine A."/>
        </authorList>
    </citation>
    <scope>NUCLEOTIDE SEQUENCE</scope>
    <source>
        <tissue evidence="2">Leaf</tissue>
    </source>
</reference>
<feature type="transmembrane region" description="Helical" evidence="1">
    <location>
        <begin position="40"/>
        <end position="73"/>
    </location>
</feature>
<keyword evidence="1" id="KW-1133">Transmembrane helix</keyword>